<dbReference type="Gene3D" id="1.25.40.390">
    <property type="match status" value="1"/>
</dbReference>
<dbReference type="Pfam" id="PF14322">
    <property type="entry name" value="SusD-like_3"/>
    <property type="match status" value="1"/>
</dbReference>
<evidence type="ECO:0000259" key="6">
    <source>
        <dbReference type="Pfam" id="PF07980"/>
    </source>
</evidence>
<organism evidence="8 9">
    <name type="scientific">Daejeonella rubra</name>
    <dbReference type="NCBI Taxonomy" id="990371"/>
    <lineage>
        <taxon>Bacteria</taxon>
        <taxon>Pseudomonadati</taxon>
        <taxon>Bacteroidota</taxon>
        <taxon>Sphingobacteriia</taxon>
        <taxon>Sphingobacteriales</taxon>
        <taxon>Sphingobacteriaceae</taxon>
        <taxon>Daejeonella</taxon>
    </lineage>
</organism>
<evidence type="ECO:0000256" key="2">
    <source>
        <dbReference type="ARBA" id="ARBA00006275"/>
    </source>
</evidence>
<dbReference type="InterPro" id="IPR033985">
    <property type="entry name" value="SusD-like_N"/>
</dbReference>
<name>A0A1G9VKE2_9SPHI</name>
<keyword evidence="5" id="KW-0998">Cell outer membrane</keyword>
<feature type="domain" description="SusD-like N-terminal" evidence="7">
    <location>
        <begin position="32"/>
        <end position="245"/>
    </location>
</feature>
<dbReference type="Proteomes" id="UP000199226">
    <property type="component" value="Unassembled WGS sequence"/>
</dbReference>
<evidence type="ECO:0000313" key="9">
    <source>
        <dbReference type="Proteomes" id="UP000199226"/>
    </source>
</evidence>
<evidence type="ECO:0000256" key="4">
    <source>
        <dbReference type="ARBA" id="ARBA00023136"/>
    </source>
</evidence>
<evidence type="ECO:0000256" key="3">
    <source>
        <dbReference type="ARBA" id="ARBA00022729"/>
    </source>
</evidence>
<evidence type="ECO:0000259" key="7">
    <source>
        <dbReference type="Pfam" id="PF14322"/>
    </source>
</evidence>
<protein>
    <submittedName>
        <fullName evidence="8">SusD family protein</fullName>
    </submittedName>
</protein>
<keyword evidence="9" id="KW-1185">Reference proteome</keyword>
<dbReference type="GO" id="GO:0009279">
    <property type="term" value="C:cell outer membrane"/>
    <property type="evidence" value="ECO:0007669"/>
    <property type="project" value="UniProtKB-SubCell"/>
</dbReference>
<accession>A0A1G9VKE2</accession>
<dbReference type="InterPro" id="IPR011990">
    <property type="entry name" value="TPR-like_helical_dom_sf"/>
</dbReference>
<keyword evidence="4" id="KW-0472">Membrane</keyword>
<comment type="subcellular location">
    <subcellularLocation>
        <location evidence="1">Cell outer membrane</location>
    </subcellularLocation>
</comment>
<dbReference type="EMBL" id="FNHH01000021">
    <property type="protein sequence ID" value="SDM72639.1"/>
    <property type="molecule type" value="Genomic_DNA"/>
</dbReference>
<keyword evidence="3" id="KW-0732">Signal</keyword>
<evidence type="ECO:0000256" key="5">
    <source>
        <dbReference type="ARBA" id="ARBA00023237"/>
    </source>
</evidence>
<evidence type="ECO:0000256" key="1">
    <source>
        <dbReference type="ARBA" id="ARBA00004442"/>
    </source>
</evidence>
<evidence type="ECO:0000313" key="8">
    <source>
        <dbReference type="EMBL" id="SDM72639.1"/>
    </source>
</evidence>
<reference evidence="9" key="1">
    <citation type="submission" date="2016-10" db="EMBL/GenBank/DDBJ databases">
        <authorList>
            <person name="Varghese N."/>
            <person name="Submissions S."/>
        </authorList>
    </citation>
    <scope>NUCLEOTIDE SEQUENCE [LARGE SCALE GENOMIC DNA]</scope>
    <source>
        <strain evidence="9">DSM 24536</strain>
    </source>
</reference>
<sequence>MENMKINKVKALRFFFVVLLLSTVSVSCKKDFLETFPETSLSDATAFATPDRILGQVNGLYGGLKSGQHLGGRFLIYQDIRGEDFIVNKPNGVTGLDTWRHNLNSATNEVVNLWNTAYSTINQANVFLKGIDGSGTVVTTTLADQYRSEAKFVRAFCYFNLLQLYAKPYTMGNGSNPGLPLRIQAETTSANNDLARSTVAQVYTQILKDLDEAEAGLPATYASAALNSSRAHKNTAIALKTRVYLAMGNYPKVIEESNKIISATAPFKSASGVTLQLESNIATVYGGTYIGSEAVFFLPMTDLSNPGTQNQLAHYYTAQSVGGFEEFYLNPAGIFANPVYATGSTDARKSFIIANGTKNFVSKFKKPSPYTDYVPVIRYAEVLLNAAEAHTRGGNLVRGLALLSEVRKRSDANYVFPLANVGTQPDLINTILTERRIELICEGFRSFDLLRLGATIPAKSDATNVAQAVAPTSPAYIWPISAQELANNKLMTPN</sequence>
<dbReference type="SUPFAM" id="SSF48452">
    <property type="entry name" value="TPR-like"/>
    <property type="match status" value="1"/>
</dbReference>
<dbReference type="AlphaFoldDB" id="A0A1G9VKE2"/>
<proteinExistence type="inferred from homology"/>
<dbReference type="PROSITE" id="PS51257">
    <property type="entry name" value="PROKAR_LIPOPROTEIN"/>
    <property type="match status" value="1"/>
</dbReference>
<dbReference type="CDD" id="cd08977">
    <property type="entry name" value="SusD"/>
    <property type="match status" value="1"/>
</dbReference>
<feature type="domain" description="RagB/SusD" evidence="6">
    <location>
        <begin position="363"/>
        <end position="493"/>
    </location>
</feature>
<comment type="similarity">
    <text evidence="2">Belongs to the SusD family.</text>
</comment>
<dbReference type="Pfam" id="PF07980">
    <property type="entry name" value="SusD_RagB"/>
    <property type="match status" value="1"/>
</dbReference>
<dbReference type="InterPro" id="IPR012944">
    <property type="entry name" value="SusD_RagB_dom"/>
</dbReference>
<gene>
    <name evidence="8" type="ORF">SAMN05421813_12127</name>
</gene>
<dbReference type="STRING" id="990371.SAMN05421813_12127"/>